<dbReference type="InterPro" id="IPR012845">
    <property type="entry name" value="RNA_pol_sigma_FliA_WhiG"/>
</dbReference>
<gene>
    <name evidence="6" type="ORF">HYZ11_15205</name>
</gene>
<evidence type="ECO:0000313" key="7">
    <source>
        <dbReference type="Proteomes" id="UP000782312"/>
    </source>
</evidence>
<evidence type="ECO:0000259" key="5">
    <source>
        <dbReference type="PROSITE" id="PS00716"/>
    </source>
</evidence>
<dbReference type="InterPro" id="IPR007627">
    <property type="entry name" value="RNA_pol_sigma70_r2"/>
</dbReference>
<keyword evidence="3" id="KW-0238">DNA-binding</keyword>
<dbReference type="GO" id="GO:0016987">
    <property type="term" value="F:sigma factor activity"/>
    <property type="evidence" value="ECO:0007669"/>
    <property type="project" value="UniProtKB-KW"/>
</dbReference>
<dbReference type="GO" id="GO:0003677">
    <property type="term" value="F:DNA binding"/>
    <property type="evidence" value="ECO:0007669"/>
    <property type="project" value="UniProtKB-KW"/>
</dbReference>
<evidence type="ECO:0000256" key="4">
    <source>
        <dbReference type="ARBA" id="ARBA00023163"/>
    </source>
</evidence>
<dbReference type="SUPFAM" id="SSF88659">
    <property type="entry name" value="Sigma3 and sigma4 domains of RNA polymerase sigma factors"/>
    <property type="match status" value="2"/>
</dbReference>
<protein>
    <submittedName>
        <fullName evidence="6">FliA/WhiG family RNA polymerase sigma factor</fullName>
    </submittedName>
</protein>
<dbReference type="CDD" id="cd06171">
    <property type="entry name" value="Sigma70_r4"/>
    <property type="match status" value="1"/>
</dbReference>
<dbReference type="PRINTS" id="PR00046">
    <property type="entry name" value="SIGMA70FCT"/>
</dbReference>
<dbReference type="InterPro" id="IPR013324">
    <property type="entry name" value="RNA_pol_sigma_r3/r4-like"/>
</dbReference>
<dbReference type="GO" id="GO:0003899">
    <property type="term" value="F:DNA-directed RNA polymerase activity"/>
    <property type="evidence" value="ECO:0007669"/>
    <property type="project" value="InterPro"/>
</dbReference>
<evidence type="ECO:0000256" key="1">
    <source>
        <dbReference type="ARBA" id="ARBA00023015"/>
    </source>
</evidence>
<dbReference type="Gene3D" id="1.10.1740.10">
    <property type="match status" value="1"/>
</dbReference>
<reference evidence="6" key="1">
    <citation type="submission" date="2020-07" db="EMBL/GenBank/DDBJ databases">
        <title>Huge and variable diversity of episymbiotic CPR bacteria and DPANN archaea in groundwater ecosystems.</title>
        <authorList>
            <person name="He C.Y."/>
            <person name="Keren R."/>
            <person name="Whittaker M."/>
            <person name="Farag I.F."/>
            <person name="Doudna J."/>
            <person name="Cate J.H.D."/>
            <person name="Banfield J.F."/>
        </authorList>
    </citation>
    <scope>NUCLEOTIDE SEQUENCE</scope>
    <source>
        <strain evidence="6">NC_groundwater_763_Ag_S-0.2um_68_21</strain>
    </source>
</reference>
<dbReference type="NCBIfam" id="TIGR02937">
    <property type="entry name" value="sigma70-ECF"/>
    <property type="match status" value="1"/>
</dbReference>
<keyword evidence="4" id="KW-0804">Transcription</keyword>
<comment type="caution">
    <text evidence="6">The sequence shown here is derived from an EMBL/GenBank/DDBJ whole genome shotgun (WGS) entry which is preliminary data.</text>
</comment>
<dbReference type="AlphaFoldDB" id="A0A932MPT2"/>
<dbReference type="InterPro" id="IPR007624">
    <property type="entry name" value="RNA_pol_sigma70_r3"/>
</dbReference>
<dbReference type="Pfam" id="PF04539">
    <property type="entry name" value="Sigma70_r3"/>
    <property type="match status" value="1"/>
</dbReference>
<dbReference type="InterPro" id="IPR013325">
    <property type="entry name" value="RNA_pol_sigma_r2"/>
</dbReference>
<dbReference type="InterPro" id="IPR000943">
    <property type="entry name" value="RNA_pol_sigma70"/>
</dbReference>
<evidence type="ECO:0000256" key="2">
    <source>
        <dbReference type="ARBA" id="ARBA00023082"/>
    </source>
</evidence>
<keyword evidence="1" id="KW-0805">Transcription regulation</keyword>
<dbReference type="NCBIfam" id="TIGR02479">
    <property type="entry name" value="FliA_WhiG"/>
    <property type="match status" value="1"/>
</dbReference>
<dbReference type="PROSITE" id="PS00716">
    <property type="entry name" value="SIGMA70_2"/>
    <property type="match status" value="1"/>
</dbReference>
<dbReference type="GO" id="GO:0006352">
    <property type="term" value="P:DNA-templated transcription initiation"/>
    <property type="evidence" value="ECO:0007669"/>
    <property type="project" value="InterPro"/>
</dbReference>
<dbReference type="Proteomes" id="UP000782312">
    <property type="component" value="Unassembled WGS sequence"/>
</dbReference>
<evidence type="ECO:0000256" key="3">
    <source>
        <dbReference type="ARBA" id="ARBA00023125"/>
    </source>
</evidence>
<dbReference type="InterPro" id="IPR007630">
    <property type="entry name" value="RNA_pol_sigma70_r4"/>
</dbReference>
<dbReference type="SUPFAM" id="SSF88946">
    <property type="entry name" value="Sigma2 domain of RNA polymerase sigma factors"/>
    <property type="match status" value="1"/>
</dbReference>
<dbReference type="PANTHER" id="PTHR30385:SF7">
    <property type="entry name" value="RNA POLYMERASE SIGMA FACTOR FLIA"/>
    <property type="match status" value="1"/>
</dbReference>
<dbReference type="Gene3D" id="1.20.140.160">
    <property type="match status" value="1"/>
</dbReference>
<sequence>MAPDVHFDPSDREGLVLRYTPLIKFIANRLAIRLPPHIDVNDLINAGVLGLMDAIDKYDPTREAQFKTYAEFRIRGSMLDELRAMDWIPRSVRQKANILEGAFAKIEQEMGRAASDEEVARELGMNMEEFQKFLSQSAGMALLSLDDLIDPTHPEDNRSLLDHLASLDEDDPQAKLAFEELKRILGQSIDALPQRERLVLSLYYHEELTMKEVGQILDVTESRVSQLHSKAIARIKVKLKRLVGEKP</sequence>
<feature type="domain" description="RNA polymerase sigma-70" evidence="5">
    <location>
        <begin position="209"/>
        <end position="235"/>
    </location>
</feature>
<proteinExistence type="predicted"/>
<keyword evidence="2" id="KW-0731">Sigma factor</keyword>
<evidence type="ECO:0000313" key="6">
    <source>
        <dbReference type="EMBL" id="MBI3128952.1"/>
    </source>
</evidence>
<name>A0A932MPT2_UNCTE</name>
<dbReference type="PIRSF" id="PIRSF000770">
    <property type="entry name" value="RNA_pol_sigma-SigE/K"/>
    <property type="match status" value="1"/>
</dbReference>
<dbReference type="InterPro" id="IPR014284">
    <property type="entry name" value="RNA_pol_sigma-70_dom"/>
</dbReference>
<dbReference type="Pfam" id="PF04542">
    <property type="entry name" value="Sigma70_r2"/>
    <property type="match status" value="1"/>
</dbReference>
<dbReference type="PANTHER" id="PTHR30385">
    <property type="entry name" value="SIGMA FACTOR F FLAGELLAR"/>
    <property type="match status" value="1"/>
</dbReference>
<organism evidence="6 7">
    <name type="scientific">Tectimicrobiota bacterium</name>
    <dbReference type="NCBI Taxonomy" id="2528274"/>
    <lineage>
        <taxon>Bacteria</taxon>
        <taxon>Pseudomonadati</taxon>
        <taxon>Nitrospinota/Tectimicrobiota group</taxon>
        <taxon>Candidatus Tectimicrobiota</taxon>
    </lineage>
</organism>
<dbReference type="EMBL" id="JACPUR010000037">
    <property type="protein sequence ID" value="MBI3128952.1"/>
    <property type="molecule type" value="Genomic_DNA"/>
</dbReference>
<dbReference type="Pfam" id="PF04545">
    <property type="entry name" value="Sigma70_r4"/>
    <property type="match status" value="1"/>
</dbReference>
<dbReference type="NCBIfam" id="NF005413">
    <property type="entry name" value="PRK06986.1"/>
    <property type="match status" value="1"/>
</dbReference>
<accession>A0A932MPT2</accession>